<evidence type="ECO:0000256" key="1">
    <source>
        <dbReference type="SAM" id="Phobius"/>
    </source>
</evidence>
<dbReference type="EMBL" id="VFRQ01000007">
    <property type="protein sequence ID" value="TPE43291.1"/>
    <property type="molecule type" value="Genomic_DNA"/>
</dbReference>
<dbReference type="Proteomes" id="UP000316727">
    <property type="component" value="Unassembled WGS sequence"/>
</dbReference>
<proteinExistence type="predicted"/>
<reference evidence="2 3" key="1">
    <citation type="submission" date="2019-06" db="EMBL/GenBank/DDBJ databases">
        <title>A novel bacterium of genus Pontibacter, isolated from marine sediment.</title>
        <authorList>
            <person name="Huang H."/>
            <person name="Mo K."/>
            <person name="Hu Y."/>
        </authorList>
    </citation>
    <scope>NUCLEOTIDE SEQUENCE [LARGE SCALE GENOMIC DNA]</scope>
    <source>
        <strain evidence="2 3">HB172049</strain>
    </source>
</reference>
<feature type="transmembrane region" description="Helical" evidence="1">
    <location>
        <begin position="65"/>
        <end position="86"/>
    </location>
</feature>
<sequence length="153" mass="16983">MNKNYRQYELHGSCATAKAIPLVRIEKMVNFRFGLYLIVVAVLQFITILLYGYTKEGGDINAASMYPVAYLLSAVVYSFFSGLLFINISEPKKFGGRLLLLLVPALLAVVLNVATSTLGKGLYYVIIAAALLINGVYYYIVQKYRSTTSTDKT</sequence>
<name>A0A501W7R2_9BACT</name>
<dbReference type="AlphaFoldDB" id="A0A501W7R2"/>
<feature type="transmembrane region" description="Helical" evidence="1">
    <location>
        <begin position="98"/>
        <end position="115"/>
    </location>
</feature>
<dbReference type="OrthoDB" id="853633at2"/>
<dbReference type="RefSeq" id="WP_140622237.1">
    <property type="nucleotide sequence ID" value="NZ_VFRQ01000007.1"/>
</dbReference>
<evidence type="ECO:0000313" key="2">
    <source>
        <dbReference type="EMBL" id="TPE43291.1"/>
    </source>
</evidence>
<keyword evidence="1" id="KW-0812">Transmembrane</keyword>
<evidence type="ECO:0000313" key="3">
    <source>
        <dbReference type="Proteomes" id="UP000316727"/>
    </source>
</evidence>
<comment type="caution">
    <text evidence="2">The sequence shown here is derived from an EMBL/GenBank/DDBJ whole genome shotgun (WGS) entry which is preliminary data.</text>
</comment>
<organism evidence="2 3">
    <name type="scientific">Pontibacter mangrovi</name>
    <dbReference type="NCBI Taxonomy" id="2589816"/>
    <lineage>
        <taxon>Bacteria</taxon>
        <taxon>Pseudomonadati</taxon>
        <taxon>Bacteroidota</taxon>
        <taxon>Cytophagia</taxon>
        <taxon>Cytophagales</taxon>
        <taxon>Hymenobacteraceae</taxon>
        <taxon>Pontibacter</taxon>
    </lineage>
</organism>
<protein>
    <submittedName>
        <fullName evidence="2">Uncharacterized protein</fullName>
    </submittedName>
</protein>
<keyword evidence="3" id="KW-1185">Reference proteome</keyword>
<keyword evidence="1" id="KW-1133">Transmembrane helix</keyword>
<feature type="transmembrane region" description="Helical" evidence="1">
    <location>
        <begin position="121"/>
        <end position="140"/>
    </location>
</feature>
<feature type="transmembrane region" description="Helical" evidence="1">
    <location>
        <begin position="33"/>
        <end position="53"/>
    </location>
</feature>
<keyword evidence="1" id="KW-0472">Membrane</keyword>
<gene>
    <name evidence="2" type="ORF">FJM65_14365</name>
</gene>
<accession>A0A501W7R2</accession>